<name>A0A1M6HU00_9FIRM</name>
<dbReference type="OrthoDB" id="9860464at2"/>
<keyword evidence="2" id="KW-1185">Reference proteome</keyword>
<gene>
    <name evidence="1" type="ORF">SAMN02745975_01637</name>
</gene>
<protein>
    <submittedName>
        <fullName evidence="1">Uncharacterized protein</fullName>
    </submittedName>
</protein>
<dbReference type="EMBL" id="FQZV01000018">
    <property type="protein sequence ID" value="SHJ25588.1"/>
    <property type="molecule type" value="Genomic_DNA"/>
</dbReference>
<sequence length="70" mass="8106">MQTSSKMDYVYKILKQSPELSPIDLFYLFGFKGSAEELIEIYESLSDKNQKLLVDYARKFLETEKSEAAS</sequence>
<proteinExistence type="predicted"/>
<dbReference type="RefSeq" id="WP_110940804.1">
    <property type="nucleotide sequence ID" value="NZ_FQZV01000018.1"/>
</dbReference>
<reference evidence="2" key="1">
    <citation type="submission" date="2016-11" db="EMBL/GenBank/DDBJ databases">
        <authorList>
            <person name="Varghese N."/>
            <person name="Submissions S."/>
        </authorList>
    </citation>
    <scope>NUCLEOTIDE SEQUENCE [LARGE SCALE GENOMIC DNA]</scope>
    <source>
        <strain evidence="2">DSM 17957</strain>
    </source>
</reference>
<accession>A0A1M6HU00</accession>
<evidence type="ECO:0000313" key="1">
    <source>
        <dbReference type="EMBL" id="SHJ25588.1"/>
    </source>
</evidence>
<dbReference type="AlphaFoldDB" id="A0A1M6HU00"/>
<evidence type="ECO:0000313" key="2">
    <source>
        <dbReference type="Proteomes" id="UP000184536"/>
    </source>
</evidence>
<dbReference type="Proteomes" id="UP000184536">
    <property type="component" value="Unassembled WGS sequence"/>
</dbReference>
<organism evidence="1 2">
    <name type="scientific">Geosporobacter subterraneus DSM 17957</name>
    <dbReference type="NCBI Taxonomy" id="1121919"/>
    <lineage>
        <taxon>Bacteria</taxon>
        <taxon>Bacillati</taxon>
        <taxon>Bacillota</taxon>
        <taxon>Clostridia</taxon>
        <taxon>Peptostreptococcales</taxon>
        <taxon>Thermotaleaceae</taxon>
        <taxon>Geosporobacter</taxon>
    </lineage>
</organism>